<name>A0A2L0D379_9STRE</name>
<evidence type="ECO:0008006" key="3">
    <source>
        <dbReference type="Google" id="ProtNLM"/>
    </source>
</evidence>
<dbReference type="GeneID" id="98393015"/>
<evidence type="ECO:0000313" key="2">
    <source>
        <dbReference type="Proteomes" id="UP000238956"/>
    </source>
</evidence>
<dbReference type="Proteomes" id="UP000238956">
    <property type="component" value="Chromosome"/>
</dbReference>
<dbReference type="OrthoDB" id="2233558at2"/>
<accession>A0A2L0D379</accession>
<dbReference type="EMBL" id="CP025536">
    <property type="protein sequence ID" value="AUW96283.1"/>
    <property type="molecule type" value="Genomic_DNA"/>
</dbReference>
<reference evidence="1 2" key="2">
    <citation type="submission" date="2018-02" db="EMBL/GenBank/DDBJ databases">
        <title>Whole genome sequencing analysis of Streptococcus pluranimalium isolated from cattle infected mastitis in China.</title>
        <authorList>
            <person name="Zhang J.-R."/>
            <person name="Hu G.-Z."/>
        </authorList>
    </citation>
    <scope>NUCLEOTIDE SEQUENCE [LARGE SCALE GENOMIC DNA]</scope>
    <source>
        <strain evidence="1 2">TH11417</strain>
    </source>
</reference>
<dbReference type="AlphaFoldDB" id="A0A2L0D379"/>
<reference evidence="1 2" key="1">
    <citation type="submission" date="2017-12" db="EMBL/GenBank/DDBJ databases">
        <authorList>
            <person name="Hurst M.R.H."/>
        </authorList>
    </citation>
    <scope>NUCLEOTIDE SEQUENCE [LARGE SCALE GENOMIC DNA]</scope>
    <source>
        <strain evidence="1 2">TH11417</strain>
    </source>
</reference>
<evidence type="ECO:0000313" key="1">
    <source>
        <dbReference type="EMBL" id="AUW96283.1"/>
    </source>
</evidence>
<keyword evidence="2" id="KW-1185">Reference proteome</keyword>
<proteinExistence type="predicted"/>
<gene>
    <name evidence="1" type="ORF">C0J00_03695</name>
</gene>
<protein>
    <recommendedName>
        <fullName evidence="3">Lipoprotein</fullName>
    </recommendedName>
</protein>
<organism evidence="1 2">
    <name type="scientific">Streptococcus pluranimalium</name>
    <dbReference type="NCBI Taxonomy" id="82348"/>
    <lineage>
        <taxon>Bacteria</taxon>
        <taxon>Bacillati</taxon>
        <taxon>Bacillota</taxon>
        <taxon>Bacilli</taxon>
        <taxon>Lactobacillales</taxon>
        <taxon>Streptococcaceae</taxon>
        <taxon>Streptococcus</taxon>
    </lineage>
</organism>
<dbReference type="KEGG" id="splr:C0J00_03695"/>
<sequence>MGLVGCDVRKNSRAYLEGKAAELDRVFPTKNLEDLFDEFPGGFTFSTIYWMDDKDGWSYAQKIKIKGDGKTRKVTGLVKNIRTKAEPVYRKEVLKKSEITYQDGQLIFENPDFTLGELETNGYLMKKLEISKNSLSKLKLLSKSYNLETGDGSLSYELNNTKVSNFLKVSRENPIVMYIDIDYETIHDGAYKYGISLKQEDDIKYVMGITGNENLKGSKK</sequence>
<dbReference type="RefSeq" id="WP_104967617.1">
    <property type="nucleotide sequence ID" value="NZ_CP025536.1"/>
</dbReference>